<feature type="transmembrane region" description="Helical" evidence="7">
    <location>
        <begin position="39"/>
        <end position="62"/>
    </location>
</feature>
<keyword evidence="5 7" id="KW-0472">Membrane</keyword>
<dbReference type="EMBL" id="JAODUO010000031">
    <property type="protein sequence ID" value="KAK2192387.1"/>
    <property type="molecule type" value="Genomic_DNA"/>
</dbReference>
<reference evidence="8" key="1">
    <citation type="journal article" date="2023" name="Mol. Biol. Evol.">
        <title>Third-Generation Sequencing Reveals the Adaptive Role of the Epigenome in Three Deep-Sea Polychaetes.</title>
        <authorList>
            <person name="Perez M."/>
            <person name="Aroh O."/>
            <person name="Sun Y."/>
            <person name="Lan Y."/>
            <person name="Juniper S.K."/>
            <person name="Young C.R."/>
            <person name="Angers B."/>
            <person name="Qian P.Y."/>
        </authorList>
    </citation>
    <scope>NUCLEOTIDE SEQUENCE</scope>
    <source>
        <strain evidence="8">R07B-5</strain>
    </source>
</reference>
<feature type="transmembrane region" description="Helical" evidence="7">
    <location>
        <begin position="74"/>
        <end position="93"/>
    </location>
</feature>
<dbReference type="PANTHER" id="PTHR23320">
    <property type="entry name" value="MEMBRANE-SPANNING 4-DOMAINS SUBFAMILY A MS4A -RELATED"/>
    <property type="match status" value="1"/>
</dbReference>
<comment type="subcellular location">
    <subcellularLocation>
        <location evidence="1">Membrane</location>
        <topology evidence="1">Multi-pass membrane protein</topology>
    </subcellularLocation>
</comment>
<name>A0AAD9UKA8_RIDPI</name>
<gene>
    <name evidence="8" type="ORF">NP493_30g01031</name>
</gene>
<keyword evidence="9" id="KW-1185">Reference proteome</keyword>
<evidence type="ECO:0000256" key="4">
    <source>
        <dbReference type="ARBA" id="ARBA00022989"/>
    </source>
</evidence>
<dbReference type="AlphaFoldDB" id="A0AAD9UKA8"/>
<feature type="region of interest" description="Disordered" evidence="6">
    <location>
        <begin position="360"/>
        <end position="402"/>
    </location>
</feature>
<comment type="caution">
    <text evidence="8">The sequence shown here is derived from an EMBL/GenBank/DDBJ whole genome shotgun (WGS) entry which is preliminary data.</text>
</comment>
<organism evidence="8 9">
    <name type="scientific">Ridgeia piscesae</name>
    <name type="common">Tubeworm</name>
    <dbReference type="NCBI Taxonomy" id="27915"/>
    <lineage>
        <taxon>Eukaryota</taxon>
        <taxon>Metazoa</taxon>
        <taxon>Spiralia</taxon>
        <taxon>Lophotrochozoa</taxon>
        <taxon>Annelida</taxon>
        <taxon>Polychaeta</taxon>
        <taxon>Sedentaria</taxon>
        <taxon>Canalipalpata</taxon>
        <taxon>Sabellida</taxon>
        <taxon>Siboglinidae</taxon>
        <taxon>Ridgeia</taxon>
    </lineage>
</organism>
<evidence type="ECO:0000256" key="6">
    <source>
        <dbReference type="SAM" id="MobiDB-lite"/>
    </source>
</evidence>
<dbReference type="PANTHER" id="PTHR23320:SF165">
    <property type="entry name" value="MARVEL DOMAIN-CONTAINING PROTEIN"/>
    <property type="match status" value="1"/>
</dbReference>
<dbReference type="GO" id="GO:0016020">
    <property type="term" value="C:membrane"/>
    <property type="evidence" value="ECO:0007669"/>
    <property type="project" value="UniProtKB-SubCell"/>
</dbReference>
<evidence type="ECO:0000256" key="3">
    <source>
        <dbReference type="ARBA" id="ARBA00022692"/>
    </source>
</evidence>
<feature type="transmembrane region" description="Helical" evidence="7">
    <location>
        <begin position="142"/>
        <end position="165"/>
    </location>
</feature>
<feature type="compositionally biased region" description="Basic residues" evidence="6">
    <location>
        <begin position="1"/>
        <end position="21"/>
    </location>
</feature>
<evidence type="ECO:0000313" key="9">
    <source>
        <dbReference type="Proteomes" id="UP001209878"/>
    </source>
</evidence>
<evidence type="ECO:0000313" key="8">
    <source>
        <dbReference type="EMBL" id="KAK2192387.1"/>
    </source>
</evidence>
<dbReference type="Pfam" id="PF04103">
    <property type="entry name" value="CD20"/>
    <property type="match status" value="1"/>
</dbReference>
<feature type="region of interest" description="Disordered" evidence="6">
    <location>
        <begin position="1"/>
        <end position="32"/>
    </location>
</feature>
<evidence type="ECO:0000256" key="1">
    <source>
        <dbReference type="ARBA" id="ARBA00004141"/>
    </source>
</evidence>
<proteinExistence type="inferred from homology"/>
<keyword evidence="4 7" id="KW-1133">Transmembrane helix</keyword>
<dbReference type="InterPro" id="IPR030417">
    <property type="entry name" value="MS4A"/>
</dbReference>
<keyword evidence="3 7" id="KW-0812">Transmembrane</keyword>
<accession>A0AAD9UKA8</accession>
<feature type="region of interest" description="Disordered" evidence="6">
    <location>
        <begin position="256"/>
        <end position="291"/>
    </location>
</feature>
<evidence type="ECO:0000256" key="5">
    <source>
        <dbReference type="ARBA" id="ARBA00023136"/>
    </source>
</evidence>
<comment type="similarity">
    <text evidence="2">Belongs to the MS4A family.</text>
</comment>
<evidence type="ECO:0000256" key="7">
    <source>
        <dbReference type="SAM" id="Phobius"/>
    </source>
</evidence>
<protein>
    <submittedName>
        <fullName evidence="8">Uncharacterized protein</fullName>
    </submittedName>
</protein>
<feature type="transmembrane region" description="Helical" evidence="7">
    <location>
        <begin position="100"/>
        <end position="122"/>
    </location>
</feature>
<evidence type="ECO:0000256" key="2">
    <source>
        <dbReference type="ARBA" id="ARBA00009565"/>
    </source>
</evidence>
<feature type="compositionally biased region" description="Low complexity" evidence="6">
    <location>
        <begin position="372"/>
        <end position="389"/>
    </location>
</feature>
<sequence length="402" mass="43086">MASSRTRRSRRRRGRHRHRQQRPPSPGLDPRPGFDHEKALIIGVIEVLVGLVMAVLAVVAIFARAWGNRSGACFWGGACFVAAGVCGIAAARFKTNCSIALFLLLSAVSAALALVVLALAAIGVALDHQLLKDQQRNDGSALVVHSLVIVAALIESVCGALGAVVGCKAVCGGWYGTRVPLAEPQERVTSDHFIASGVDQDLLYPAARPVFMPYPAGPLYMPPEAYLVQPDGMGYGPVVYVMPPPPPSLPYPEAAPEYQLSSTPPPAYSTFDRRPNHPHPTTDDLVGDTDPVDDVNVSHVEGSTHHDISIQHHQQEPSVTVDIETSQSTEITDPVPSLATRRTDHFDGGWRTLPLAAPARVTPRTRPPAWPSRPSGRSVVTSRSPSVTTDRPASPKQRITAV</sequence>
<dbReference type="InterPro" id="IPR007237">
    <property type="entry name" value="CD20-like"/>
</dbReference>
<dbReference type="Proteomes" id="UP001209878">
    <property type="component" value="Unassembled WGS sequence"/>
</dbReference>